<dbReference type="SUPFAM" id="SSF51206">
    <property type="entry name" value="cAMP-binding domain-like"/>
    <property type="match status" value="1"/>
</dbReference>
<dbReference type="AlphaFoldDB" id="A0A4P8J469"/>
<proteinExistence type="predicted"/>
<gene>
    <name evidence="6" type="primary">fnr</name>
    <name evidence="6" type="ORF">FAZ95_22270</name>
</gene>
<evidence type="ECO:0000256" key="2">
    <source>
        <dbReference type="ARBA" id="ARBA00023125"/>
    </source>
</evidence>
<dbReference type="CDD" id="cd00038">
    <property type="entry name" value="CAP_ED"/>
    <property type="match status" value="1"/>
</dbReference>
<dbReference type="InterPro" id="IPR000595">
    <property type="entry name" value="cNMP-bd_dom"/>
</dbReference>
<keyword evidence="3" id="KW-0804">Transcription</keyword>
<dbReference type="SMART" id="SM00419">
    <property type="entry name" value="HTH_CRP"/>
    <property type="match status" value="1"/>
</dbReference>
<evidence type="ECO:0000259" key="5">
    <source>
        <dbReference type="PROSITE" id="PS51063"/>
    </source>
</evidence>
<dbReference type="Proteomes" id="UP000298656">
    <property type="component" value="Chromosome 2"/>
</dbReference>
<dbReference type="KEGG" id="tvl:FAZ95_22270"/>
<dbReference type="InterPro" id="IPR012318">
    <property type="entry name" value="HTH_CRP"/>
</dbReference>
<feature type="domain" description="HTH crp-type" evidence="5">
    <location>
        <begin position="209"/>
        <end position="282"/>
    </location>
</feature>
<dbReference type="GO" id="GO:0003700">
    <property type="term" value="F:DNA-binding transcription factor activity"/>
    <property type="evidence" value="ECO:0007669"/>
    <property type="project" value="InterPro"/>
</dbReference>
<dbReference type="PANTHER" id="PTHR24567">
    <property type="entry name" value="CRP FAMILY TRANSCRIPTIONAL REGULATORY PROTEIN"/>
    <property type="match status" value="1"/>
</dbReference>
<dbReference type="SUPFAM" id="SSF46785">
    <property type="entry name" value="Winged helix' DNA-binding domain"/>
    <property type="match status" value="1"/>
</dbReference>
<dbReference type="GO" id="GO:0005829">
    <property type="term" value="C:cytosol"/>
    <property type="evidence" value="ECO:0007669"/>
    <property type="project" value="TreeGrafter"/>
</dbReference>
<name>A0A4P8J469_9BURK</name>
<evidence type="ECO:0000313" key="6">
    <source>
        <dbReference type="EMBL" id="QCP54784.1"/>
    </source>
</evidence>
<dbReference type="InterPro" id="IPR014710">
    <property type="entry name" value="RmlC-like_jellyroll"/>
</dbReference>
<dbReference type="Gene3D" id="2.60.120.10">
    <property type="entry name" value="Jelly Rolls"/>
    <property type="match status" value="1"/>
</dbReference>
<sequence>MSLSGQGLRWDNLFIVNKLFPLAMLTPTLAPLRNPSNPNIAARTVLPIDRPAARPTPALRQNAHCSSCAMRHLCMPQGLSADEMPKLEALICTAQTVKRGSTLYRSGEAFSNLYAVRSGSLKTVLTHRDGREQVTGIHLAGEALGLDGISDDTHTCSAIALEDSSVCIIPYDALKTLCREAGSMQHRLHKLMGEQIVRETSQMMLLGSLNAEERVATFLLDVSERHAKRGYSPSEFHLRMTREEMGSYLGMTLETVSRMLSRFQKRGVIEMEGKLIRISDFTALRNM</sequence>
<organism evidence="6 7">
    <name type="scientific">Trinickia violacea</name>
    <dbReference type="NCBI Taxonomy" id="2571746"/>
    <lineage>
        <taxon>Bacteria</taxon>
        <taxon>Pseudomonadati</taxon>
        <taxon>Pseudomonadota</taxon>
        <taxon>Betaproteobacteria</taxon>
        <taxon>Burkholderiales</taxon>
        <taxon>Burkholderiaceae</taxon>
        <taxon>Trinickia</taxon>
    </lineage>
</organism>
<dbReference type="SMART" id="SM00100">
    <property type="entry name" value="cNMP"/>
    <property type="match status" value="1"/>
</dbReference>
<accession>A0A4P8J469</accession>
<reference evidence="6 7" key="1">
    <citation type="submission" date="2019-05" db="EMBL/GenBank/DDBJ databases">
        <title>Burkholderia sp. DHOD12, isolated from subtropical forest soil.</title>
        <authorList>
            <person name="Gao Z.-H."/>
            <person name="Qiu L.-H."/>
        </authorList>
    </citation>
    <scope>NUCLEOTIDE SEQUENCE [LARGE SCALE GENOMIC DNA]</scope>
    <source>
        <strain evidence="6 7">DHOD12</strain>
    </source>
</reference>
<evidence type="ECO:0000256" key="3">
    <source>
        <dbReference type="ARBA" id="ARBA00023163"/>
    </source>
</evidence>
<dbReference type="Gene3D" id="1.10.10.10">
    <property type="entry name" value="Winged helix-like DNA-binding domain superfamily/Winged helix DNA-binding domain"/>
    <property type="match status" value="1"/>
</dbReference>
<keyword evidence="1" id="KW-0805">Transcription regulation</keyword>
<feature type="domain" description="Cyclic nucleotide-binding" evidence="4">
    <location>
        <begin position="75"/>
        <end position="195"/>
    </location>
</feature>
<dbReference type="InterPro" id="IPR018490">
    <property type="entry name" value="cNMP-bd_dom_sf"/>
</dbReference>
<dbReference type="GO" id="GO:0003677">
    <property type="term" value="F:DNA binding"/>
    <property type="evidence" value="ECO:0007669"/>
    <property type="project" value="UniProtKB-KW"/>
</dbReference>
<dbReference type="PRINTS" id="PR00034">
    <property type="entry name" value="HTHCRP"/>
</dbReference>
<dbReference type="Pfam" id="PF13545">
    <property type="entry name" value="HTH_Crp_2"/>
    <property type="match status" value="1"/>
</dbReference>
<dbReference type="InterPro" id="IPR018335">
    <property type="entry name" value="Tscrpt_reg_HTH_Crp-type_CS"/>
</dbReference>
<dbReference type="FunFam" id="1.10.10.10:FF:000028">
    <property type="entry name" value="Fumarate/nitrate reduction transcriptional regulator Fnr"/>
    <property type="match status" value="1"/>
</dbReference>
<dbReference type="OrthoDB" id="7643467at2"/>
<evidence type="ECO:0000256" key="1">
    <source>
        <dbReference type="ARBA" id="ARBA00023015"/>
    </source>
</evidence>
<evidence type="ECO:0000313" key="7">
    <source>
        <dbReference type="Proteomes" id="UP000298656"/>
    </source>
</evidence>
<dbReference type="Pfam" id="PF00027">
    <property type="entry name" value="cNMP_binding"/>
    <property type="match status" value="1"/>
</dbReference>
<keyword evidence="2" id="KW-0238">DNA-binding</keyword>
<protein>
    <submittedName>
        <fullName evidence="6">Fumarate/nitrate reduction transcriptional regulator Fnr</fullName>
    </submittedName>
</protein>
<keyword evidence="7" id="KW-1185">Reference proteome</keyword>
<dbReference type="InterPro" id="IPR050397">
    <property type="entry name" value="Env_Response_Regulators"/>
</dbReference>
<dbReference type="CDD" id="cd00092">
    <property type="entry name" value="HTH_CRP"/>
    <property type="match status" value="1"/>
</dbReference>
<dbReference type="PROSITE" id="PS51063">
    <property type="entry name" value="HTH_CRP_2"/>
    <property type="match status" value="1"/>
</dbReference>
<dbReference type="PROSITE" id="PS00042">
    <property type="entry name" value="HTH_CRP_1"/>
    <property type="match status" value="1"/>
</dbReference>
<dbReference type="InterPro" id="IPR036388">
    <property type="entry name" value="WH-like_DNA-bd_sf"/>
</dbReference>
<dbReference type="EMBL" id="CP040078">
    <property type="protein sequence ID" value="QCP54784.1"/>
    <property type="molecule type" value="Genomic_DNA"/>
</dbReference>
<evidence type="ECO:0000259" key="4">
    <source>
        <dbReference type="PROSITE" id="PS50042"/>
    </source>
</evidence>
<dbReference type="InterPro" id="IPR036390">
    <property type="entry name" value="WH_DNA-bd_sf"/>
</dbReference>
<dbReference type="NCBIfam" id="NF008365">
    <property type="entry name" value="PRK11161.1"/>
    <property type="match status" value="1"/>
</dbReference>
<dbReference type="PANTHER" id="PTHR24567:SF75">
    <property type="entry name" value="FUMARATE AND NITRATE REDUCTION REGULATORY PROTEIN"/>
    <property type="match status" value="1"/>
</dbReference>
<dbReference type="PROSITE" id="PS50042">
    <property type="entry name" value="CNMP_BINDING_3"/>
    <property type="match status" value="1"/>
</dbReference>